<keyword evidence="6" id="KW-1185">Reference proteome</keyword>
<evidence type="ECO:0000256" key="1">
    <source>
        <dbReference type="ARBA" id="ARBA00008779"/>
    </source>
</evidence>
<dbReference type="PANTHER" id="PTHR45953:SF1">
    <property type="entry name" value="IDURONATE 2-SULFATASE"/>
    <property type="match status" value="1"/>
</dbReference>
<accession>A0A518BUG3</accession>
<reference evidence="5 6" key="1">
    <citation type="submission" date="2019-02" db="EMBL/GenBank/DDBJ databases">
        <title>Deep-cultivation of Planctomycetes and their phenomic and genomic characterization uncovers novel biology.</title>
        <authorList>
            <person name="Wiegand S."/>
            <person name="Jogler M."/>
            <person name="Boedeker C."/>
            <person name="Pinto D."/>
            <person name="Vollmers J."/>
            <person name="Rivas-Marin E."/>
            <person name="Kohn T."/>
            <person name="Peeters S.H."/>
            <person name="Heuer A."/>
            <person name="Rast P."/>
            <person name="Oberbeckmann S."/>
            <person name="Bunk B."/>
            <person name="Jeske O."/>
            <person name="Meyerdierks A."/>
            <person name="Storesund J.E."/>
            <person name="Kallscheuer N."/>
            <person name="Luecker S."/>
            <person name="Lage O.M."/>
            <person name="Pohl T."/>
            <person name="Merkel B.J."/>
            <person name="Hornburger P."/>
            <person name="Mueller R.-W."/>
            <person name="Bruemmer F."/>
            <person name="Labrenz M."/>
            <person name="Spormann A.M."/>
            <person name="Op den Camp H."/>
            <person name="Overmann J."/>
            <person name="Amann R."/>
            <person name="Jetten M.S.M."/>
            <person name="Mascher T."/>
            <person name="Medema M.H."/>
            <person name="Devos D.P."/>
            <person name="Kaster A.-K."/>
            <person name="Ovreas L."/>
            <person name="Rohde M."/>
            <person name="Galperin M.Y."/>
            <person name="Jogler C."/>
        </authorList>
    </citation>
    <scope>NUCLEOTIDE SEQUENCE [LARGE SCALE GENOMIC DNA]</scope>
    <source>
        <strain evidence="5 6">Pan265</strain>
    </source>
</reference>
<dbReference type="EMBL" id="CP036280">
    <property type="protein sequence ID" value="QDU70618.1"/>
    <property type="molecule type" value="Genomic_DNA"/>
</dbReference>
<dbReference type="Gene3D" id="3.40.720.10">
    <property type="entry name" value="Alkaline Phosphatase, subunit A"/>
    <property type="match status" value="1"/>
</dbReference>
<dbReference type="GO" id="GO:0046872">
    <property type="term" value="F:metal ion binding"/>
    <property type="evidence" value="ECO:0007669"/>
    <property type="project" value="UniProtKB-KW"/>
</dbReference>
<evidence type="ECO:0000313" key="5">
    <source>
        <dbReference type="EMBL" id="QDU70618.1"/>
    </source>
</evidence>
<dbReference type="PROSITE" id="PS00149">
    <property type="entry name" value="SULFATASE_2"/>
    <property type="match status" value="1"/>
</dbReference>
<dbReference type="Pfam" id="PF00884">
    <property type="entry name" value="Sulfatase"/>
    <property type="match status" value="1"/>
</dbReference>
<dbReference type="InterPro" id="IPR024607">
    <property type="entry name" value="Sulfatase_CS"/>
</dbReference>
<evidence type="ECO:0000259" key="4">
    <source>
        <dbReference type="Pfam" id="PF00884"/>
    </source>
</evidence>
<dbReference type="SUPFAM" id="SSF53649">
    <property type="entry name" value="Alkaline phosphatase-like"/>
    <property type="match status" value="1"/>
</dbReference>
<evidence type="ECO:0000313" key="6">
    <source>
        <dbReference type="Proteomes" id="UP000320386"/>
    </source>
</evidence>
<evidence type="ECO:0000256" key="3">
    <source>
        <dbReference type="ARBA" id="ARBA00022801"/>
    </source>
</evidence>
<dbReference type="GO" id="GO:0005737">
    <property type="term" value="C:cytoplasm"/>
    <property type="evidence" value="ECO:0007669"/>
    <property type="project" value="TreeGrafter"/>
</dbReference>
<gene>
    <name evidence="5" type="ORF">Pan265_04460</name>
</gene>
<dbReference type="AlphaFoldDB" id="A0A518BUG3"/>
<dbReference type="Proteomes" id="UP000320386">
    <property type="component" value="Chromosome"/>
</dbReference>
<sequence>MPESQRPNILLLMTDQQRHDTVAALGNNTIKTPSLDRLCAEGTAFTRAYSPTPVCVAARCALMTGKPAHETGCYDNTDQPQDVPSFAEVLADAGYQTHAVGKMHFTPDPHRMWGFQSRDVSEEGWETEPNDDFRNYVRDQGYDHVSAFQGIRSEFYYVPQPSQLPARHHHTHWTVDRSIDFLKRRDTSRPFLLKTSFIKPHPPFENPEPWSRLYRGPQMPAPFTPETGDELTTYWNRVQNRYKYGDAGNDGYLERLRVAAYYANISFIDQQVGRLLDALGDERDNTIVIYFADHGEFLGDYGCYGKRTMQDAASRIPMIVRMPGRVPAGQQVTRPATILDIFPTLLDAAGISSDKPSDEGESLIDLANDNCQRDVVFSQFQMAEYGLYMAVSENDKYVYSAPDRREIYVDDKTDPRETRNAINVPGNDRRAAYLRQKLIDRHSRANDTYAVTDGRWRQYPPVTFDSTPDRGLLYQDNPALQAAIDDLGPGYARDVTTTDGVAMSLLCPETSYPPVEEEPAS</sequence>
<dbReference type="EC" id="3.1.6.1" evidence="5"/>
<organism evidence="5 6">
    <name type="scientific">Mucisphaera calidilacus</name>
    <dbReference type="NCBI Taxonomy" id="2527982"/>
    <lineage>
        <taxon>Bacteria</taxon>
        <taxon>Pseudomonadati</taxon>
        <taxon>Planctomycetota</taxon>
        <taxon>Phycisphaerae</taxon>
        <taxon>Phycisphaerales</taxon>
        <taxon>Phycisphaeraceae</taxon>
        <taxon>Mucisphaera</taxon>
    </lineage>
</organism>
<dbReference type="KEGG" id="mcad:Pan265_04460"/>
<comment type="similarity">
    <text evidence="1">Belongs to the sulfatase family.</text>
</comment>
<feature type="domain" description="Sulfatase N-terminal" evidence="4">
    <location>
        <begin position="7"/>
        <end position="351"/>
    </location>
</feature>
<keyword evidence="2" id="KW-0479">Metal-binding</keyword>
<dbReference type="InterPro" id="IPR017850">
    <property type="entry name" value="Alkaline_phosphatase_core_sf"/>
</dbReference>
<evidence type="ECO:0000256" key="2">
    <source>
        <dbReference type="ARBA" id="ARBA00022723"/>
    </source>
</evidence>
<dbReference type="InterPro" id="IPR000917">
    <property type="entry name" value="Sulfatase_N"/>
</dbReference>
<keyword evidence="3 5" id="KW-0378">Hydrolase</keyword>
<proteinExistence type="inferred from homology"/>
<protein>
    <submittedName>
        <fullName evidence="5">Arylsulfatase</fullName>
        <ecNumber evidence="5">3.1.6.1</ecNumber>
    </submittedName>
</protein>
<name>A0A518BUG3_9BACT</name>
<dbReference type="PANTHER" id="PTHR45953">
    <property type="entry name" value="IDURONATE 2-SULFATASE"/>
    <property type="match status" value="1"/>
</dbReference>
<dbReference type="GO" id="GO:0004065">
    <property type="term" value="F:arylsulfatase activity"/>
    <property type="evidence" value="ECO:0007669"/>
    <property type="project" value="UniProtKB-EC"/>
</dbReference>
<dbReference type="RefSeq" id="WP_236254590.1">
    <property type="nucleotide sequence ID" value="NZ_CP036280.1"/>
</dbReference>